<protein>
    <submittedName>
        <fullName evidence="1">Armadillo-type fold-containing protein</fullName>
    </submittedName>
</protein>
<evidence type="ECO:0000313" key="1">
    <source>
        <dbReference type="EMBL" id="KAH7682507.1"/>
    </source>
</evidence>
<sequence length="180" mass="21364">MTSKANWSLQPDENSVLLFFFIFFFVVVFTGLCVSALLRKKNMKNSTLVNNGHEEEEEEDDDDDDDEEEEEEGSGWERTRKMLARTLRWSEATRWQNEWAAMAEMRCNSRRDEHRNAMASPLWKRRILMGEKCELPRFSGVILYDEHGFPLRDSPREETDRQSYYRDEPVKVLTTLKDLL</sequence>
<accession>A0ACB7W4T0</accession>
<name>A0ACB7W4T0_DIOAL</name>
<evidence type="ECO:0000313" key="2">
    <source>
        <dbReference type="Proteomes" id="UP000827976"/>
    </source>
</evidence>
<dbReference type="Proteomes" id="UP000827976">
    <property type="component" value="Chromosome 5"/>
</dbReference>
<organism evidence="1 2">
    <name type="scientific">Dioscorea alata</name>
    <name type="common">Purple yam</name>
    <dbReference type="NCBI Taxonomy" id="55571"/>
    <lineage>
        <taxon>Eukaryota</taxon>
        <taxon>Viridiplantae</taxon>
        <taxon>Streptophyta</taxon>
        <taxon>Embryophyta</taxon>
        <taxon>Tracheophyta</taxon>
        <taxon>Spermatophyta</taxon>
        <taxon>Magnoliopsida</taxon>
        <taxon>Liliopsida</taxon>
        <taxon>Dioscoreales</taxon>
        <taxon>Dioscoreaceae</taxon>
        <taxon>Dioscorea</taxon>
    </lineage>
</organism>
<comment type="caution">
    <text evidence="1">The sequence shown here is derived from an EMBL/GenBank/DDBJ whole genome shotgun (WGS) entry which is preliminary data.</text>
</comment>
<proteinExistence type="predicted"/>
<reference evidence="2" key="1">
    <citation type="journal article" date="2022" name="Nat. Commun.">
        <title>Chromosome evolution and the genetic basis of agronomically important traits in greater yam.</title>
        <authorList>
            <person name="Bredeson J.V."/>
            <person name="Lyons J.B."/>
            <person name="Oniyinde I.O."/>
            <person name="Okereke N.R."/>
            <person name="Kolade O."/>
            <person name="Nnabue I."/>
            <person name="Nwadili C.O."/>
            <person name="Hribova E."/>
            <person name="Parker M."/>
            <person name="Nwogha J."/>
            <person name="Shu S."/>
            <person name="Carlson J."/>
            <person name="Kariba R."/>
            <person name="Muthemba S."/>
            <person name="Knop K."/>
            <person name="Barton G.J."/>
            <person name="Sherwood A.V."/>
            <person name="Lopez-Montes A."/>
            <person name="Asiedu R."/>
            <person name="Jamnadass R."/>
            <person name="Muchugi A."/>
            <person name="Goodstein D."/>
            <person name="Egesi C.N."/>
            <person name="Featherston J."/>
            <person name="Asfaw A."/>
            <person name="Simpson G.G."/>
            <person name="Dolezel J."/>
            <person name="Hendre P.S."/>
            <person name="Van Deynze A."/>
            <person name="Kumar P.L."/>
            <person name="Obidiegwu J.E."/>
            <person name="Bhattacharjee R."/>
            <person name="Rokhsar D.S."/>
        </authorList>
    </citation>
    <scope>NUCLEOTIDE SEQUENCE [LARGE SCALE GENOMIC DNA]</scope>
    <source>
        <strain evidence="2">cv. TDa95/00328</strain>
    </source>
</reference>
<dbReference type="EMBL" id="CM037015">
    <property type="protein sequence ID" value="KAH7682507.1"/>
    <property type="molecule type" value="Genomic_DNA"/>
</dbReference>
<gene>
    <name evidence="1" type="ORF">IHE45_05G126100</name>
</gene>
<keyword evidence="2" id="KW-1185">Reference proteome</keyword>